<dbReference type="AlphaFoldDB" id="W9SAY1"/>
<gene>
    <name evidence="2" type="ORF">L484_011729</name>
</gene>
<dbReference type="EMBL" id="KE345247">
    <property type="protein sequence ID" value="EXB96689.1"/>
    <property type="molecule type" value="Genomic_DNA"/>
</dbReference>
<name>W9SAY1_9ROSA</name>
<feature type="region of interest" description="Disordered" evidence="1">
    <location>
        <begin position="67"/>
        <end position="87"/>
    </location>
</feature>
<accession>W9SAY1</accession>
<reference evidence="3" key="1">
    <citation type="submission" date="2013-01" db="EMBL/GenBank/DDBJ databases">
        <title>Draft Genome Sequence of a Mulberry Tree, Morus notabilis C.K. Schneid.</title>
        <authorList>
            <person name="He N."/>
            <person name="Zhao S."/>
        </authorList>
    </citation>
    <scope>NUCLEOTIDE SEQUENCE</scope>
</reference>
<organism evidence="2 3">
    <name type="scientific">Morus notabilis</name>
    <dbReference type="NCBI Taxonomy" id="981085"/>
    <lineage>
        <taxon>Eukaryota</taxon>
        <taxon>Viridiplantae</taxon>
        <taxon>Streptophyta</taxon>
        <taxon>Embryophyta</taxon>
        <taxon>Tracheophyta</taxon>
        <taxon>Spermatophyta</taxon>
        <taxon>Magnoliopsida</taxon>
        <taxon>eudicotyledons</taxon>
        <taxon>Gunneridae</taxon>
        <taxon>Pentapetalae</taxon>
        <taxon>rosids</taxon>
        <taxon>fabids</taxon>
        <taxon>Rosales</taxon>
        <taxon>Moraceae</taxon>
        <taxon>Moreae</taxon>
        <taxon>Morus</taxon>
    </lineage>
</organism>
<proteinExistence type="predicted"/>
<evidence type="ECO:0000313" key="3">
    <source>
        <dbReference type="Proteomes" id="UP000030645"/>
    </source>
</evidence>
<sequence length="87" mass="10039">MSSNLPTKRQNKMSAEKQNLIMELFREGNKADPLVQRRSQMGVIKEALNKLHKPHFVPFCNSAKAESDRASWKYPQSDHLVQQTSEQ</sequence>
<dbReference type="Proteomes" id="UP000030645">
    <property type="component" value="Unassembled WGS sequence"/>
</dbReference>
<evidence type="ECO:0000313" key="2">
    <source>
        <dbReference type="EMBL" id="EXB96689.1"/>
    </source>
</evidence>
<evidence type="ECO:0000256" key="1">
    <source>
        <dbReference type="SAM" id="MobiDB-lite"/>
    </source>
</evidence>
<protein>
    <submittedName>
        <fullName evidence="2">Uncharacterized protein</fullName>
    </submittedName>
</protein>
<keyword evidence="3" id="KW-1185">Reference proteome</keyword>